<accession>A0A0E9RW12</accession>
<evidence type="ECO:0000313" key="2">
    <source>
        <dbReference type="EMBL" id="JAH33291.1"/>
    </source>
</evidence>
<protein>
    <submittedName>
        <fullName evidence="2">Uncharacterized protein</fullName>
    </submittedName>
</protein>
<proteinExistence type="predicted"/>
<reference evidence="2" key="1">
    <citation type="submission" date="2014-11" db="EMBL/GenBank/DDBJ databases">
        <authorList>
            <person name="Amaro Gonzalez C."/>
        </authorList>
    </citation>
    <scope>NUCLEOTIDE SEQUENCE</scope>
</reference>
<keyword evidence="1" id="KW-1133">Transmembrane helix</keyword>
<sequence length="40" mass="4482">MCCTREGVFYNGLAYVVAFPYILCSLGLVTRLTETLYGIM</sequence>
<keyword evidence="1" id="KW-0472">Membrane</keyword>
<keyword evidence="1" id="KW-0812">Transmembrane</keyword>
<feature type="transmembrane region" description="Helical" evidence="1">
    <location>
        <begin position="12"/>
        <end position="30"/>
    </location>
</feature>
<evidence type="ECO:0000256" key="1">
    <source>
        <dbReference type="SAM" id="Phobius"/>
    </source>
</evidence>
<dbReference type="EMBL" id="GBXM01075286">
    <property type="protein sequence ID" value="JAH33291.1"/>
    <property type="molecule type" value="Transcribed_RNA"/>
</dbReference>
<reference evidence="2" key="2">
    <citation type="journal article" date="2015" name="Fish Shellfish Immunol.">
        <title>Early steps in the European eel (Anguilla anguilla)-Vibrio vulnificus interaction in the gills: Role of the RtxA13 toxin.</title>
        <authorList>
            <person name="Callol A."/>
            <person name="Pajuelo D."/>
            <person name="Ebbesson L."/>
            <person name="Teles M."/>
            <person name="MacKenzie S."/>
            <person name="Amaro C."/>
        </authorList>
    </citation>
    <scope>NUCLEOTIDE SEQUENCE</scope>
</reference>
<dbReference type="AlphaFoldDB" id="A0A0E9RW12"/>
<name>A0A0E9RW12_ANGAN</name>
<organism evidence="2">
    <name type="scientific">Anguilla anguilla</name>
    <name type="common">European freshwater eel</name>
    <name type="synonym">Muraena anguilla</name>
    <dbReference type="NCBI Taxonomy" id="7936"/>
    <lineage>
        <taxon>Eukaryota</taxon>
        <taxon>Metazoa</taxon>
        <taxon>Chordata</taxon>
        <taxon>Craniata</taxon>
        <taxon>Vertebrata</taxon>
        <taxon>Euteleostomi</taxon>
        <taxon>Actinopterygii</taxon>
        <taxon>Neopterygii</taxon>
        <taxon>Teleostei</taxon>
        <taxon>Anguilliformes</taxon>
        <taxon>Anguillidae</taxon>
        <taxon>Anguilla</taxon>
    </lineage>
</organism>